<accession>A0ABD0M8X2</accession>
<name>A0ABD0M8X2_9CAEN</name>
<feature type="non-terminal residue" evidence="1">
    <location>
        <position position="1"/>
    </location>
</feature>
<evidence type="ECO:0000313" key="2">
    <source>
        <dbReference type="Proteomes" id="UP001519460"/>
    </source>
</evidence>
<reference evidence="1 2" key="1">
    <citation type="journal article" date="2023" name="Sci. Data">
        <title>Genome assembly of the Korean intertidal mud-creeper Batillaria attramentaria.</title>
        <authorList>
            <person name="Patra A.K."/>
            <person name="Ho P.T."/>
            <person name="Jun S."/>
            <person name="Lee S.J."/>
            <person name="Kim Y."/>
            <person name="Won Y.J."/>
        </authorList>
    </citation>
    <scope>NUCLEOTIDE SEQUENCE [LARGE SCALE GENOMIC DNA]</scope>
    <source>
        <strain evidence="1">Wonlab-2016</strain>
    </source>
</reference>
<sequence length="115" mass="12753">GVESLCPFGQHELVDHVRLASVRLVKRPEAFQAPRHPRITSVAPRCGIAFGIPGAGVQARNQDVRKKEGNVKPRCLPHSSACTWSETPTTKPSRLRYEILWSNCPGRHVHGVAER</sequence>
<dbReference type="EMBL" id="JACVVK020000003">
    <property type="protein sequence ID" value="KAK7507879.1"/>
    <property type="molecule type" value="Genomic_DNA"/>
</dbReference>
<comment type="caution">
    <text evidence="1">The sequence shown here is derived from an EMBL/GenBank/DDBJ whole genome shotgun (WGS) entry which is preliminary data.</text>
</comment>
<dbReference type="AlphaFoldDB" id="A0ABD0M8X2"/>
<evidence type="ECO:0000313" key="1">
    <source>
        <dbReference type="EMBL" id="KAK7507879.1"/>
    </source>
</evidence>
<gene>
    <name evidence="1" type="ORF">BaRGS_00000844</name>
</gene>
<organism evidence="1 2">
    <name type="scientific">Batillaria attramentaria</name>
    <dbReference type="NCBI Taxonomy" id="370345"/>
    <lineage>
        <taxon>Eukaryota</taxon>
        <taxon>Metazoa</taxon>
        <taxon>Spiralia</taxon>
        <taxon>Lophotrochozoa</taxon>
        <taxon>Mollusca</taxon>
        <taxon>Gastropoda</taxon>
        <taxon>Caenogastropoda</taxon>
        <taxon>Sorbeoconcha</taxon>
        <taxon>Cerithioidea</taxon>
        <taxon>Batillariidae</taxon>
        <taxon>Batillaria</taxon>
    </lineage>
</organism>
<proteinExistence type="predicted"/>
<protein>
    <submittedName>
        <fullName evidence="1">Uncharacterized protein</fullName>
    </submittedName>
</protein>
<dbReference type="Proteomes" id="UP001519460">
    <property type="component" value="Unassembled WGS sequence"/>
</dbReference>
<keyword evidence="2" id="KW-1185">Reference proteome</keyword>